<dbReference type="InterPro" id="IPR006694">
    <property type="entry name" value="Fatty_acid_hydroxylase"/>
</dbReference>
<dbReference type="Pfam" id="PF04116">
    <property type="entry name" value="FA_hydroxylase"/>
    <property type="match status" value="1"/>
</dbReference>
<feature type="region of interest" description="Disordered" evidence="5">
    <location>
        <begin position="1"/>
        <end position="23"/>
    </location>
</feature>
<dbReference type="PANTHER" id="PTHR11863">
    <property type="entry name" value="STEROL DESATURASE"/>
    <property type="match status" value="1"/>
</dbReference>
<feature type="transmembrane region" description="Helical" evidence="6">
    <location>
        <begin position="115"/>
        <end position="141"/>
    </location>
</feature>
<feature type="transmembrane region" description="Helical" evidence="6">
    <location>
        <begin position="49"/>
        <end position="69"/>
    </location>
</feature>
<dbReference type="InterPro" id="IPR050307">
    <property type="entry name" value="Sterol_Desaturase_Related"/>
</dbReference>
<dbReference type="GO" id="GO:0016491">
    <property type="term" value="F:oxidoreductase activity"/>
    <property type="evidence" value="ECO:0007669"/>
    <property type="project" value="InterPro"/>
</dbReference>
<accession>A0A6A7G422</accession>
<keyword evidence="2 6" id="KW-0812">Transmembrane</keyword>
<evidence type="ECO:0000256" key="5">
    <source>
        <dbReference type="SAM" id="MobiDB-lite"/>
    </source>
</evidence>
<evidence type="ECO:0000256" key="1">
    <source>
        <dbReference type="ARBA" id="ARBA00004370"/>
    </source>
</evidence>
<organism evidence="8">
    <name type="scientific">Hirondellea gigas</name>
    <dbReference type="NCBI Taxonomy" id="1518452"/>
    <lineage>
        <taxon>Eukaryota</taxon>
        <taxon>Metazoa</taxon>
        <taxon>Ecdysozoa</taxon>
        <taxon>Arthropoda</taxon>
        <taxon>Crustacea</taxon>
        <taxon>Multicrustacea</taxon>
        <taxon>Malacostraca</taxon>
        <taxon>Eumalacostraca</taxon>
        <taxon>Peracarida</taxon>
        <taxon>Amphipoda</taxon>
        <taxon>Amphilochidea</taxon>
        <taxon>Lysianassida</taxon>
        <taxon>Lysianassidira</taxon>
        <taxon>Lysianassoidea</taxon>
        <taxon>Lysianassidae</taxon>
        <taxon>Hirondellea</taxon>
    </lineage>
</organism>
<keyword evidence="4 6" id="KW-0472">Membrane</keyword>
<feature type="transmembrane region" description="Helical" evidence="6">
    <location>
        <begin position="167"/>
        <end position="190"/>
    </location>
</feature>
<name>A0A6A7G422_9CRUS</name>
<evidence type="ECO:0000313" key="8">
    <source>
        <dbReference type="EMBL" id="LAC25129.1"/>
    </source>
</evidence>
<dbReference type="GO" id="GO:0005506">
    <property type="term" value="F:iron ion binding"/>
    <property type="evidence" value="ECO:0007669"/>
    <property type="project" value="InterPro"/>
</dbReference>
<evidence type="ECO:0000256" key="6">
    <source>
        <dbReference type="SAM" id="Phobius"/>
    </source>
</evidence>
<evidence type="ECO:0000259" key="7">
    <source>
        <dbReference type="Pfam" id="PF04116"/>
    </source>
</evidence>
<dbReference type="GO" id="GO:0008610">
    <property type="term" value="P:lipid biosynthetic process"/>
    <property type="evidence" value="ECO:0007669"/>
    <property type="project" value="InterPro"/>
</dbReference>
<reference evidence="8" key="1">
    <citation type="submission" date="2017-11" db="EMBL/GenBank/DDBJ databases">
        <title>The sensing device of the deep-sea amphipod.</title>
        <authorList>
            <person name="Kobayashi H."/>
            <person name="Nagahama T."/>
            <person name="Arai W."/>
            <person name="Sasagawa Y."/>
            <person name="Umeda M."/>
            <person name="Hayashi T."/>
            <person name="Nikaido I."/>
            <person name="Watanabe H."/>
            <person name="Oguri K."/>
            <person name="Kitazato H."/>
            <person name="Fujioka K."/>
            <person name="Kido Y."/>
            <person name="Takami H."/>
        </authorList>
    </citation>
    <scope>NUCLEOTIDE SEQUENCE</scope>
    <source>
        <tissue evidence="8">Whole body</tissue>
    </source>
</reference>
<dbReference type="GO" id="GO:0016020">
    <property type="term" value="C:membrane"/>
    <property type="evidence" value="ECO:0007669"/>
    <property type="project" value="UniProtKB-SubCell"/>
</dbReference>
<feature type="domain" description="Fatty acid hydroxylase" evidence="7">
    <location>
        <begin position="214"/>
        <end position="266"/>
    </location>
</feature>
<dbReference type="AlphaFoldDB" id="A0A6A7G422"/>
<feature type="transmembrane region" description="Helical" evidence="6">
    <location>
        <begin position="205"/>
        <end position="222"/>
    </location>
</feature>
<evidence type="ECO:0000256" key="2">
    <source>
        <dbReference type="ARBA" id="ARBA00022692"/>
    </source>
</evidence>
<comment type="subcellular location">
    <subcellularLocation>
        <location evidence="1">Membrane</location>
    </subcellularLocation>
</comment>
<feature type="compositionally biased region" description="Low complexity" evidence="5">
    <location>
        <begin position="1"/>
        <end position="10"/>
    </location>
</feature>
<evidence type="ECO:0000256" key="4">
    <source>
        <dbReference type="ARBA" id="ARBA00023136"/>
    </source>
</evidence>
<proteinExistence type="evidence at transcript level"/>
<dbReference type="EMBL" id="IACT01005987">
    <property type="protein sequence ID" value="LAC25129.1"/>
    <property type="molecule type" value="mRNA"/>
</dbReference>
<evidence type="ECO:0000256" key="3">
    <source>
        <dbReference type="ARBA" id="ARBA00022989"/>
    </source>
</evidence>
<keyword evidence="3 6" id="KW-1133">Transmembrane helix</keyword>
<protein>
    <submittedName>
        <fullName evidence="8">Delta(7)-sterol 5(6)-desaturase erg32-like isoform X1</fullName>
    </submittedName>
</protein>
<sequence>MTITKTKTTTESSQKNGHVEMKQQRAKDPMAVTWMENYSDTVEKYWSKLPASVSSVIAGLAVFIFGATVRGEWIHIAVHFLRAFYGETYSDVLEGRDGNHTLTGLEAWNLQDLPYYWLVSITISYTFFFGIGGFLHWYYYVNRRHLAHEWKCQPDKWMSPELEKHEIMLGSFSLLLGSTISSVVSCYVMNGGQTCIYYDIKDYGWLWFFLSMPVTFVYQDYLTYWHHRIYHHPVLYRHFHKLHHRYKQPTAFSVTAIHPVEFVQMQLSS</sequence>